<feature type="region of interest" description="Disordered" evidence="13">
    <location>
        <begin position="587"/>
        <end position="609"/>
    </location>
</feature>
<dbReference type="FunFam" id="3.30.160.60:FF:001692">
    <property type="entry name" value="Transcriptional activator/repressor GIS1"/>
    <property type="match status" value="1"/>
</dbReference>
<feature type="region of interest" description="Disordered" evidence="13">
    <location>
        <begin position="863"/>
        <end position="882"/>
    </location>
</feature>
<dbReference type="AlphaFoldDB" id="A0AAN7WP04"/>
<dbReference type="SUPFAM" id="SSF57667">
    <property type="entry name" value="beta-beta-alpha zinc fingers"/>
    <property type="match status" value="1"/>
</dbReference>
<dbReference type="EMBL" id="JAWIZZ010000038">
    <property type="protein sequence ID" value="KAK5781008.1"/>
    <property type="molecule type" value="Genomic_DNA"/>
</dbReference>
<feature type="domain" description="C2H2-type" evidence="14">
    <location>
        <begin position="878"/>
        <end position="896"/>
    </location>
</feature>
<keyword evidence="8" id="KW-0805">Transcription regulation</keyword>
<dbReference type="GO" id="GO:0001227">
    <property type="term" value="F:DNA-binding transcription repressor activity, RNA polymerase II-specific"/>
    <property type="evidence" value="ECO:0007669"/>
    <property type="project" value="UniProtKB-ARBA"/>
</dbReference>
<dbReference type="PROSITE" id="PS51183">
    <property type="entry name" value="JMJN"/>
    <property type="match status" value="1"/>
</dbReference>
<keyword evidence="17" id="KW-1185">Reference proteome</keyword>
<dbReference type="InterPro" id="IPR003349">
    <property type="entry name" value="JmjN"/>
</dbReference>
<dbReference type="GO" id="GO:0000978">
    <property type="term" value="F:RNA polymerase II cis-regulatory region sequence-specific DNA binding"/>
    <property type="evidence" value="ECO:0007669"/>
    <property type="project" value="TreeGrafter"/>
</dbReference>
<proteinExistence type="predicted"/>
<keyword evidence="7" id="KW-0862">Zinc</keyword>
<feature type="domain" description="JmjN" evidence="15">
    <location>
        <begin position="30"/>
        <end position="71"/>
    </location>
</feature>
<dbReference type="InterPro" id="IPR050457">
    <property type="entry name" value="ZnFinger_BTB_dom_contain"/>
</dbReference>
<dbReference type="GO" id="GO:0005634">
    <property type="term" value="C:nucleus"/>
    <property type="evidence" value="ECO:0007669"/>
    <property type="project" value="UniProtKB-SubCell"/>
</dbReference>
<name>A0AAN7WP04_9SACH</name>
<dbReference type="InterPro" id="IPR036236">
    <property type="entry name" value="Znf_C2H2_sf"/>
</dbReference>
<dbReference type="Gene3D" id="2.60.120.650">
    <property type="entry name" value="Cupin"/>
    <property type="match status" value="1"/>
</dbReference>
<sequence length="904" mass="104215">MEWIDDIKLLENMTSNNNAKDKDKDKELEVPIFEPNKVEWDNFDTYLNKISKFSYLVGICKILPYDTGHKNNATQYNDATTTTTTTATNNRQKYNGEHFIVELKNNNSTHNNSVHLLNTHSYNDNDFKQIKYKTNLEHLNNNTFNEGTIWDNLLNYSAYYTLFDINLKHDNNNNDYNNNDNNNIQTPKEKQLYNFILSNRNISLLQDDSKIKFVESSVGLIKNWEILESSTFKIYYLHDNNKMKKSEHYNNKNNYNNNKSIKDNKNNIRIWYSIIEDDICKFYKILRENLDLKLKISSAQKNLNQKIIDYDDFIIHPKWLIDHDIRFTKTIQYSNEMIVLFPYSCTFALDLTNDNRISEIQFNFKVNHNRPTILQNCLCIDNNNNRNEKIKDNPTNIMNCTTIPTMIALNSSTNIPRSTLEHSLSTNEFNESISRISSPLFSRLLNTGNTTTTTLSSGGTNYDDSLNINEKGNHGDTFLLPSIESVANINDRLHYDNQTNLDINYDKNKVGPYLTNSSSSDIINDDLQQKHIFKNKFIPASNVMMNVNSSTQISKTMTFPSHVPLPPLLTPQLENYKLVTTNPATLTSSTNQMLSNNNNNNNSSDSNNNTIANTSNIINNSKCNTTNFNYTGYYPNPEQICLNTSTTRNDMIRRIASPSFLPLNISRGITESPLSLSMTVPLSNENFGRYNINVGYGTVNKPSKLMNSSLMVNNEPNYFTHNGNITNPYSLLENGSFHNDSMDLIENDLEINDRTNKKEKLGKGVSKKKEKRYTTLDYNNLLYSRFQEQEKFNQDNTVSNAAPTKEERHFNVEQHQQIINNSQGTFTSHQSQTRFLPSEVLITDSGKVYVCCDCKRQFSSGHHLTRHKKSVHSGEKPHSCPKCGKKFKRRDHVLQHLNKKIPCK</sequence>
<evidence type="ECO:0000313" key="16">
    <source>
        <dbReference type="EMBL" id="KAK5781008.1"/>
    </source>
</evidence>
<reference evidence="17" key="1">
    <citation type="submission" date="2023-07" db="EMBL/GenBank/DDBJ databases">
        <title>A draft genome of Kazachstania heterogenica Y-27499.</title>
        <authorList>
            <person name="Donic C."/>
            <person name="Kralova J.S."/>
            <person name="Fidel L."/>
            <person name="Ben-Dor S."/>
            <person name="Jung S."/>
        </authorList>
    </citation>
    <scope>NUCLEOTIDE SEQUENCE [LARGE SCALE GENOMIC DNA]</scope>
    <source>
        <strain evidence="17">Y27499</strain>
    </source>
</reference>
<dbReference type="Gene3D" id="3.30.160.60">
    <property type="entry name" value="Classic Zinc Finger"/>
    <property type="match status" value="2"/>
</dbReference>
<dbReference type="GO" id="GO:0045944">
    <property type="term" value="P:positive regulation of transcription by RNA polymerase II"/>
    <property type="evidence" value="ECO:0007669"/>
    <property type="project" value="UniProtKB-ARBA"/>
</dbReference>
<dbReference type="SMART" id="SM00355">
    <property type="entry name" value="ZnF_C2H2"/>
    <property type="match status" value="2"/>
</dbReference>
<dbReference type="PANTHER" id="PTHR46105:SF5">
    <property type="entry name" value="ZINC FINGER AND BTB DOMAIN-CONTAINING PROTEIN 44 ISOFORM X1"/>
    <property type="match status" value="1"/>
</dbReference>
<evidence type="ECO:0000256" key="6">
    <source>
        <dbReference type="ARBA" id="ARBA00022771"/>
    </source>
</evidence>
<evidence type="ECO:0000259" key="14">
    <source>
        <dbReference type="PROSITE" id="PS50157"/>
    </source>
</evidence>
<evidence type="ECO:0000256" key="13">
    <source>
        <dbReference type="SAM" id="MobiDB-lite"/>
    </source>
</evidence>
<keyword evidence="11" id="KW-0539">Nucleus</keyword>
<evidence type="ECO:0000313" key="17">
    <source>
        <dbReference type="Proteomes" id="UP001306508"/>
    </source>
</evidence>
<evidence type="ECO:0000256" key="7">
    <source>
        <dbReference type="ARBA" id="ARBA00022833"/>
    </source>
</evidence>
<dbReference type="GO" id="GO:0008270">
    <property type="term" value="F:zinc ion binding"/>
    <property type="evidence" value="ECO:0007669"/>
    <property type="project" value="UniProtKB-KW"/>
</dbReference>
<comment type="subcellular location">
    <subcellularLocation>
        <location evidence="1">Nucleus</location>
    </subcellularLocation>
</comment>
<dbReference type="PANTHER" id="PTHR46105">
    <property type="entry name" value="AGAP004733-PA"/>
    <property type="match status" value="1"/>
</dbReference>
<dbReference type="InterPro" id="IPR013087">
    <property type="entry name" value="Znf_C2H2_type"/>
</dbReference>
<feature type="domain" description="C2H2-type" evidence="14">
    <location>
        <begin position="849"/>
        <end position="877"/>
    </location>
</feature>
<evidence type="ECO:0000259" key="15">
    <source>
        <dbReference type="PROSITE" id="PS51183"/>
    </source>
</evidence>
<evidence type="ECO:0000256" key="10">
    <source>
        <dbReference type="ARBA" id="ARBA00023163"/>
    </source>
</evidence>
<dbReference type="PROSITE" id="PS50157">
    <property type="entry name" value="ZINC_FINGER_C2H2_2"/>
    <property type="match status" value="2"/>
</dbReference>
<evidence type="ECO:0000256" key="8">
    <source>
        <dbReference type="ARBA" id="ARBA00023015"/>
    </source>
</evidence>
<evidence type="ECO:0000256" key="4">
    <source>
        <dbReference type="ARBA" id="ARBA00022723"/>
    </source>
</evidence>
<keyword evidence="5" id="KW-0677">Repeat</keyword>
<evidence type="ECO:0000256" key="2">
    <source>
        <dbReference type="ARBA" id="ARBA00022491"/>
    </source>
</evidence>
<evidence type="ECO:0000256" key="12">
    <source>
        <dbReference type="PROSITE-ProRule" id="PRU00042"/>
    </source>
</evidence>
<protein>
    <submittedName>
        <fullName evidence="16">Uncharacterized protein</fullName>
    </submittedName>
</protein>
<keyword evidence="10" id="KW-0804">Transcription</keyword>
<dbReference type="Proteomes" id="UP001306508">
    <property type="component" value="Unassembled WGS sequence"/>
</dbReference>
<evidence type="ECO:0000256" key="1">
    <source>
        <dbReference type="ARBA" id="ARBA00004123"/>
    </source>
</evidence>
<dbReference type="FunFam" id="3.30.160.60:FF:000100">
    <property type="entry name" value="Zinc finger 45-like"/>
    <property type="match status" value="1"/>
</dbReference>
<dbReference type="GO" id="GO:0051864">
    <property type="term" value="F:histone H3K36 demethylase activity"/>
    <property type="evidence" value="ECO:0007669"/>
    <property type="project" value="UniProtKB-ARBA"/>
</dbReference>
<evidence type="ECO:0000256" key="3">
    <source>
        <dbReference type="ARBA" id="ARBA00022553"/>
    </source>
</evidence>
<accession>A0AAN7WP04</accession>
<keyword evidence="2" id="KW-0678">Repressor</keyword>
<evidence type="ECO:0000256" key="5">
    <source>
        <dbReference type="ARBA" id="ARBA00022737"/>
    </source>
</evidence>
<keyword evidence="6 12" id="KW-0863">Zinc-finger</keyword>
<dbReference type="PROSITE" id="PS00028">
    <property type="entry name" value="ZINC_FINGER_C2H2_1"/>
    <property type="match status" value="1"/>
</dbReference>
<organism evidence="16 17">
    <name type="scientific">Arxiozyma heterogenica</name>
    <dbReference type="NCBI Taxonomy" id="278026"/>
    <lineage>
        <taxon>Eukaryota</taxon>
        <taxon>Fungi</taxon>
        <taxon>Dikarya</taxon>
        <taxon>Ascomycota</taxon>
        <taxon>Saccharomycotina</taxon>
        <taxon>Saccharomycetes</taxon>
        <taxon>Saccharomycetales</taxon>
        <taxon>Saccharomycetaceae</taxon>
        <taxon>Arxiozyma</taxon>
    </lineage>
</organism>
<evidence type="ECO:0000256" key="11">
    <source>
        <dbReference type="ARBA" id="ARBA00023242"/>
    </source>
</evidence>
<gene>
    <name evidence="16" type="ORF">RI543_001396</name>
</gene>
<keyword evidence="4" id="KW-0479">Metal-binding</keyword>
<evidence type="ECO:0000256" key="9">
    <source>
        <dbReference type="ARBA" id="ARBA00023125"/>
    </source>
</evidence>
<comment type="caution">
    <text evidence="16">The sequence shown here is derived from an EMBL/GenBank/DDBJ whole genome shotgun (WGS) entry which is preliminary data.</text>
</comment>
<keyword evidence="9" id="KW-0238">DNA-binding</keyword>
<keyword evidence="3" id="KW-0597">Phosphoprotein</keyword>